<dbReference type="GO" id="GO:0022857">
    <property type="term" value="F:transmembrane transporter activity"/>
    <property type="evidence" value="ECO:0007669"/>
    <property type="project" value="InterPro"/>
</dbReference>
<dbReference type="Gene3D" id="1.20.1250.20">
    <property type="entry name" value="MFS general substrate transporter like domains"/>
    <property type="match status" value="2"/>
</dbReference>
<comment type="caution">
    <text evidence="7">The sequence shown here is derived from an EMBL/GenBank/DDBJ whole genome shotgun (WGS) entry which is preliminary data.</text>
</comment>
<feature type="transmembrane region" description="Helical" evidence="5">
    <location>
        <begin position="366"/>
        <end position="382"/>
    </location>
</feature>
<dbReference type="InterPro" id="IPR005829">
    <property type="entry name" value="Sugar_transporter_CS"/>
</dbReference>
<proteinExistence type="predicted"/>
<dbReference type="InterPro" id="IPR011701">
    <property type="entry name" value="MFS"/>
</dbReference>
<dbReference type="EMBL" id="DTHV01000070">
    <property type="protein sequence ID" value="HGW60237.1"/>
    <property type="molecule type" value="Genomic_DNA"/>
</dbReference>
<evidence type="ECO:0000256" key="4">
    <source>
        <dbReference type="ARBA" id="ARBA00023136"/>
    </source>
</evidence>
<comment type="subcellular location">
    <subcellularLocation>
        <location evidence="1">Membrane</location>
        <topology evidence="1">Multi-pass membrane protein</topology>
    </subcellularLocation>
</comment>
<name>A0A7C4XTL8_9BACT</name>
<gene>
    <name evidence="7" type="ORF">ENV82_02195</name>
</gene>
<dbReference type="PROSITE" id="PS50850">
    <property type="entry name" value="MFS"/>
    <property type="match status" value="1"/>
</dbReference>
<reference evidence="7" key="1">
    <citation type="journal article" date="2020" name="mSystems">
        <title>Genome- and Community-Level Interaction Insights into Carbon Utilization and Element Cycling Functions of Hydrothermarchaeota in Hydrothermal Sediment.</title>
        <authorList>
            <person name="Zhou Z."/>
            <person name="Liu Y."/>
            <person name="Xu W."/>
            <person name="Pan J."/>
            <person name="Luo Z.H."/>
            <person name="Li M."/>
        </authorList>
    </citation>
    <scope>NUCLEOTIDE SEQUENCE [LARGE SCALE GENOMIC DNA]</scope>
    <source>
        <strain evidence="7">SpSt-794</strain>
    </source>
</reference>
<dbReference type="CDD" id="cd17370">
    <property type="entry name" value="MFS_MJ1317_like"/>
    <property type="match status" value="1"/>
</dbReference>
<dbReference type="Pfam" id="PF07690">
    <property type="entry name" value="MFS_1"/>
    <property type="match status" value="1"/>
</dbReference>
<evidence type="ECO:0000256" key="5">
    <source>
        <dbReference type="SAM" id="Phobius"/>
    </source>
</evidence>
<dbReference type="AlphaFoldDB" id="A0A7C4XTL8"/>
<feature type="transmembrane region" description="Helical" evidence="5">
    <location>
        <begin position="298"/>
        <end position="316"/>
    </location>
</feature>
<dbReference type="SUPFAM" id="SSF103473">
    <property type="entry name" value="MFS general substrate transporter"/>
    <property type="match status" value="1"/>
</dbReference>
<sequence length="383" mass="42537">MVKRKLNSNVIILGLTSFFTDVSTEMITKVLPLFLESIGAGGAFIGVIEGLAETISSLLKIFSGYISDKIRNRKWLTIFGYAESTFAKVFLLFANTPPYVLLVRALERVGKGIRTSPRDALIASYTDESNRGFYFGFHRALDTLGAALGPLLGFWILEKFGKTNYREVFKIALIPAIIAVVILFFVKEKRIEEEAKTKKGFIANAALGRRFYFFLFTILLFTLGNSSDAFITMYAGNLGVLPTTILLMWTLHSVVYALLSTPLGMLSDKIGRKTTLIIGLAIYGFSYLSFALTKSRSFLWYVFALYGIYYAMSEGIQRAFVSDLVRDDSVRGTAFGIYNFAIGIMAFPASLIAGVLYQYVSPQSPFYFGGILALLSSILIIFV</sequence>
<organism evidence="7">
    <name type="scientific">Caldisericum exile</name>
    <dbReference type="NCBI Taxonomy" id="693075"/>
    <lineage>
        <taxon>Bacteria</taxon>
        <taxon>Pseudomonadati</taxon>
        <taxon>Caldisericota/Cryosericota group</taxon>
        <taxon>Caldisericota</taxon>
        <taxon>Caldisericia</taxon>
        <taxon>Caldisericales</taxon>
        <taxon>Caldisericaceae</taxon>
        <taxon>Caldisericum</taxon>
    </lineage>
</organism>
<dbReference type="InterPro" id="IPR020846">
    <property type="entry name" value="MFS_dom"/>
</dbReference>
<dbReference type="PANTHER" id="PTHR23518:SF2">
    <property type="entry name" value="MAJOR FACILITATOR SUPERFAMILY TRANSPORTER"/>
    <property type="match status" value="1"/>
</dbReference>
<accession>A0A7C4XTL8</accession>
<evidence type="ECO:0000259" key="6">
    <source>
        <dbReference type="PROSITE" id="PS50850"/>
    </source>
</evidence>
<dbReference type="GO" id="GO:0016020">
    <property type="term" value="C:membrane"/>
    <property type="evidence" value="ECO:0007669"/>
    <property type="project" value="UniProtKB-SubCell"/>
</dbReference>
<feature type="transmembrane region" description="Helical" evidence="5">
    <location>
        <begin position="168"/>
        <end position="186"/>
    </location>
</feature>
<feature type="transmembrane region" description="Helical" evidence="5">
    <location>
        <begin position="337"/>
        <end position="360"/>
    </location>
</feature>
<keyword evidence="2 5" id="KW-0812">Transmembrane</keyword>
<evidence type="ECO:0000256" key="3">
    <source>
        <dbReference type="ARBA" id="ARBA00022989"/>
    </source>
</evidence>
<dbReference type="PANTHER" id="PTHR23518">
    <property type="entry name" value="C-METHYLTRANSFERASE"/>
    <property type="match status" value="1"/>
</dbReference>
<feature type="transmembrane region" description="Helical" evidence="5">
    <location>
        <begin position="207"/>
        <end position="224"/>
    </location>
</feature>
<evidence type="ECO:0000256" key="1">
    <source>
        <dbReference type="ARBA" id="ARBA00004141"/>
    </source>
</evidence>
<dbReference type="InterPro" id="IPR036259">
    <property type="entry name" value="MFS_trans_sf"/>
</dbReference>
<feature type="transmembrane region" description="Helical" evidence="5">
    <location>
        <begin position="244"/>
        <end position="263"/>
    </location>
</feature>
<protein>
    <submittedName>
        <fullName evidence="7">MFS transporter</fullName>
    </submittedName>
</protein>
<feature type="transmembrane region" description="Helical" evidence="5">
    <location>
        <begin position="275"/>
        <end position="292"/>
    </location>
</feature>
<dbReference type="PROSITE" id="PS00216">
    <property type="entry name" value="SUGAR_TRANSPORT_1"/>
    <property type="match status" value="1"/>
</dbReference>
<feature type="transmembrane region" description="Helical" evidence="5">
    <location>
        <begin position="75"/>
        <end position="94"/>
    </location>
</feature>
<evidence type="ECO:0000256" key="2">
    <source>
        <dbReference type="ARBA" id="ARBA00022692"/>
    </source>
</evidence>
<keyword evidence="4 5" id="KW-0472">Membrane</keyword>
<keyword evidence="3 5" id="KW-1133">Transmembrane helix</keyword>
<evidence type="ECO:0000313" key="7">
    <source>
        <dbReference type="EMBL" id="HGW60237.1"/>
    </source>
</evidence>
<feature type="domain" description="Major facilitator superfamily (MFS) profile" evidence="6">
    <location>
        <begin position="9"/>
        <end position="383"/>
    </location>
</feature>